<dbReference type="EMBL" id="AONG01000008">
    <property type="protein sequence ID" value="KIQ69922.1"/>
    <property type="molecule type" value="Genomic_DNA"/>
</dbReference>
<accession>A0A0D0QC80</accession>
<dbReference type="AlphaFoldDB" id="A0A0D0QC80"/>
<keyword evidence="2" id="KW-1185">Reference proteome</keyword>
<evidence type="ECO:0000313" key="1">
    <source>
        <dbReference type="EMBL" id="KIQ69922.1"/>
    </source>
</evidence>
<sequence length="85" mass="8940">MAEAPPIEKRGEDYVLRLSGLEGAGYRVTVPGPMLDEELGASATEGERRAWIEAHLAGILGVVTARETGGVVDAPWGGLLVEEVP</sequence>
<proteinExistence type="predicted"/>
<dbReference type="STRING" id="1123501.Wenmar_01492"/>
<dbReference type="OrthoDB" id="7861194at2"/>
<dbReference type="RefSeq" id="WP_018301145.1">
    <property type="nucleotide sequence ID" value="NZ_KB902276.1"/>
</dbReference>
<name>A0A0D0QC80_9RHOB</name>
<evidence type="ECO:0000313" key="2">
    <source>
        <dbReference type="Proteomes" id="UP000035100"/>
    </source>
</evidence>
<gene>
    <name evidence="1" type="ORF">Wenmar_01492</name>
</gene>
<comment type="caution">
    <text evidence="1">The sequence shown here is derived from an EMBL/GenBank/DDBJ whole genome shotgun (WGS) entry which is preliminary data.</text>
</comment>
<organism evidence="1 2">
    <name type="scientific">Wenxinia marina DSM 24838</name>
    <dbReference type="NCBI Taxonomy" id="1123501"/>
    <lineage>
        <taxon>Bacteria</taxon>
        <taxon>Pseudomonadati</taxon>
        <taxon>Pseudomonadota</taxon>
        <taxon>Alphaproteobacteria</taxon>
        <taxon>Rhodobacterales</taxon>
        <taxon>Roseobacteraceae</taxon>
        <taxon>Wenxinia</taxon>
    </lineage>
</organism>
<protein>
    <submittedName>
        <fullName evidence="1">Uncharacterized protein</fullName>
    </submittedName>
</protein>
<reference evidence="1 2" key="1">
    <citation type="submission" date="2013-01" db="EMBL/GenBank/DDBJ databases">
        <authorList>
            <person name="Fiebig A."/>
            <person name="Goeker M."/>
            <person name="Klenk H.-P.P."/>
        </authorList>
    </citation>
    <scope>NUCLEOTIDE SEQUENCE [LARGE SCALE GENOMIC DNA]</scope>
    <source>
        <strain evidence="1 2">DSM 24838</strain>
    </source>
</reference>
<dbReference type="Proteomes" id="UP000035100">
    <property type="component" value="Unassembled WGS sequence"/>
</dbReference>